<dbReference type="Pfam" id="PF15786">
    <property type="entry name" value="PET117"/>
    <property type="match status" value="1"/>
</dbReference>
<dbReference type="Proteomes" id="UP001314263">
    <property type="component" value="Unassembled WGS sequence"/>
</dbReference>
<accession>A0AAV1I791</accession>
<evidence type="ECO:0000256" key="4">
    <source>
        <dbReference type="ARBA" id="ARBA00023128"/>
    </source>
</evidence>
<dbReference type="PANTHER" id="PTHR28163">
    <property type="entry name" value="PROTEIN PET117 HOMOLOG, MITOCHONDRIAL"/>
    <property type="match status" value="1"/>
</dbReference>
<dbReference type="GO" id="GO:0033617">
    <property type="term" value="P:mitochondrial respiratory chain complex IV assembly"/>
    <property type="evidence" value="ECO:0007669"/>
    <property type="project" value="TreeGrafter"/>
</dbReference>
<keyword evidence="3" id="KW-0809">Transit peptide</keyword>
<evidence type="ECO:0000313" key="5">
    <source>
        <dbReference type="EMBL" id="CAK0780587.1"/>
    </source>
</evidence>
<dbReference type="AlphaFoldDB" id="A0AAV1I791"/>
<comment type="subcellular location">
    <subcellularLocation>
        <location evidence="1">Mitochondrion</location>
    </subcellularLocation>
</comment>
<dbReference type="InterPro" id="IPR031568">
    <property type="entry name" value="Pet117"/>
</dbReference>
<comment type="similarity">
    <text evidence="2">Belongs to the PET117 family.</text>
</comment>
<protein>
    <submittedName>
        <fullName evidence="5">Uncharacterized protein</fullName>
    </submittedName>
</protein>
<evidence type="ECO:0000313" key="6">
    <source>
        <dbReference type="Proteomes" id="UP001314263"/>
    </source>
</evidence>
<comment type="caution">
    <text evidence="5">The sequence shown here is derived from an EMBL/GenBank/DDBJ whole genome shotgun (WGS) entry which is preliminary data.</text>
</comment>
<gene>
    <name evidence="5" type="ORF">CVIRNUC_005103</name>
</gene>
<sequence>MRGAVITLLAATAITLGGVYYIHESQKQERKNLHRGVLRDEELYKMKLREQREQQELQQHRSAASD</sequence>
<reference evidence="5 6" key="1">
    <citation type="submission" date="2023-10" db="EMBL/GenBank/DDBJ databases">
        <authorList>
            <person name="Maclean D."/>
            <person name="Macfadyen A."/>
        </authorList>
    </citation>
    <scope>NUCLEOTIDE SEQUENCE [LARGE SCALE GENOMIC DNA]</scope>
</reference>
<keyword evidence="4" id="KW-0496">Mitochondrion</keyword>
<dbReference type="PANTHER" id="PTHR28163:SF1">
    <property type="entry name" value="PROTEIN PET117 HOMOLOG, MITOCHONDRIAL"/>
    <property type="match status" value="1"/>
</dbReference>
<name>A0AAV1I791_9CHLO</name>
<proteinExistence type="inferred from homology"/>
<evidence type="ECO:0000256" key="1">
    <source>
        <dbReference type="ARBA" id="ARBA00004173"/>
    </source>
</evidence>
<dbReference type="EMBL" id="CAUYUE010000006">
    <property type="protein sequence ID" value="CAK0780587.1"/>
    <property type="molecule type" value="Genomic_DNA"/>
</dbReference>
<organism evidence="5 6">
    <name type="scientific">Coccomyxa viridis</name>
    <dbReference type="NCBI Taxonomy" id="1274662"/>
    <lineage>
        <taxon>Eukaryota</taxon>
        <taxon>Viridiplantae</taxon>
        <taxon>Chlorophyta</taxon>
        <taxon>core chlorophytes</taxon>
        <taxon>Trebouxiophyceae</taxon>
        <taxon>Trebouxiophyceae incertae sedis</taxon>
        <taxon>Coccomyxaceae</taxon>
        <taxon>Coccomyxa</taxon>
    </lineage>
</organism>
<keyword evidence="6" id="KW-1185">Reference proteome</keyword>
<evidence type="ECO:0000256" key="2">
    <source>
        <dbReference type="ARBA" id="ARBA00008197"/>
    </source>
</evidence>
<dbReference type="GO" id="GO:0005739">
    <property type="term" value="C:mitochondrion"/>
    <property type="evidence" value="ECO:0007669"/>
    <property type="project" value="UniProtKB-SubCell"/>
</dbReference>
<evidence type="ECO:0000256" key="3">
    <source>
        <dbReference type="ARBA" id="ARBA00022946"/>
    </source>
</evidence>